<dbReference type="PANTHER" id="PTHR36847:SF1">
    <property type="entry name" value="AMIDOLIGASE ENZYME"/>
    <property type="match status" value="1"/>
</dbReference>
<evidence type="ECO:0000313" key="2">
    <source>
        <dbReference type="Proteomes" id="UP000177625"/>
    </source>
</evidence>
<evidence type="ECO:0008006" key="3">
    <source>
        <dbReference type="Google" id="ProtNLM"/>
    </source>
</evidence>
<proteinExistence type="predicted"/>
<protein>
    <recommendedName>
        <fullName evidence="3">Amidoligase enzyme</fullName>
    </recommendedName>
</protein>
<dbReference type="PANTHER" id="PTHR36847">
    <property type="entry name" value="AMIDOLIGASE ENZYME"/>
    <property type="match status" value="1"/>
</dbReference>
<reference evidence="2" key="1">
    <citation type="submission" date="2016-03" db="EMBL/GenBank/DDBJ databases">
        <authorList>
            <person name="Guldener U."/>
        </authorList>
    </citation>
    <scope>NUCLEOTIDE SEQUENCE [LARGE SCALE GENOMIC DNA]</scope>
</reference>
<organism evidence="1 2">
    <name type="scientific">Rhynchosporium secalis</name>
    <name type="common">Barley scald fungus</name>
    <dbReference type="NCBI Taxonomy" id="38038"/>
    <lineage>
        <taxon>Eukaryota</taxon>
        <taxon>Fungi</taxon>
        <taxon>Dikarya</taxon>
        <taxon>Ascomycota</taxon>
        <taxon>Pezizomycotina</taxon>
        <taxon>Leotiomycetes</taxon>
        <taxon>Helotiales</taxon>
        <taxon>Ploettnerulaceae</taxon>
        <taxon>Rhynchosporium</taxon>
    </lineage>
</organism>
<dbReference type="EMBL" id="FJVC01000422">
    <property type="protein sequence ID" value="CZT50317.1"/>
    <property type="molecule type" value="Genomic_DNA"/>
</dbReference>
<gene>
    <name evidence="1" type="ORF">RSE6_11278</name>
</gene>
<accession>A0A1E1MML2</accession>
<keyword evidence="2" id="KW-1185">Reference proteome</keyword>
<evidence type="ECO:0000313" key="1">
    <source>
        <dbReference type="EMBL" id="CZT50317.1"/>
    </source>
</evidence>
<dbReference type="AlphaFoldDB" id="A0A1E1MML2"/>
<sequence>MANQKRNVEALNTVSPPRPKSRLTFGLELEFAIAVVPPGGCDPHPKDPRTATDLVTGPYDTWLDSLKEHVAATLCKVNLKALARSPYAEDNPTESLGSWIVKHDDTIKAPAVDGYIFLPIEITSPAYWYTDLALGEVKLVCQELVNHYRITTNRCCGVHVHVGKGNKGFTFEDIQNLLATLWTFEPQIETIHPKNRVENTTMCPSFRRYSELTRSNTTNGVLDVRGGLDEILRHGDKIFQSLEDFAMPRTGDSYQGGSRLAYHLGDVGAQLPQSDNYRRTIEFRQHKGTVIYEELEPWIKFCLGLVLFADSIEQSKLATFLRANIGRSVEEMPLELVLRKLDMADLAVYYPEKIMKDRLAAENEVEVPLYHLRLGWNPLTHR</sequence>
<dbReference type="Pfam" id="PF12224">
    <property type="entry name" value="Amidoligase_2"/>
    <property type="match status" value="1"/>
</dbReference>
<dbReference type="Proteomes" id="UP000177625">
    <property type="component" value="Unassembled WGS sequence"/>
</dbReference>
<dbReference type="InterPro" id="IPR022025">
    <property type="entry name" value="Amidoligase_2"/>
</dbReference>
<name>A0A1E1MML2_RHYSE</name>